<evidence type="ECO:0000256" key="1">
    <source>
        <dbReference type="ARBA" id="ARBA00001070"/>
    </source>
</evidence>
<dbReference type="RefSeq" id="WP_314001867.1">
    <property type="nucleotide sequence ID" value="NZ_JASJOT010000025.1"/>
</dbReference>
<evidence type="ECO:0000256" key="2">
    <source>
        <dbReference type="ARBA" id="ARBA00005228"/>
    </source>
</evidence>
<keyword evidence="6" id="KW-0720">Serine protease</keyword>
<reference evidence="10 11" key="1">
    <citation type="submission" date="2023-05" db="EMBL/GenBank/DDBJ databases">
        <authorList>
            <person name="Zhang X."/>
        </authorList>
    </citation>
    <scope>NUCLEOTIDE SEQUENCE [LARGE SCALE GENOMIC DNA]</scope>
    <source>
        <strain evidence="10 11">DM2B3-1</strain>
    </source>
</reference>
<protein>
    <recommendedName>
        <fullName evidence="3">prolyl oligopeptidase</fullName>
        <ecNumber evidence="3">3.4.21.26</ecNumber>
    </recommendedName>
</protein>
<dbReference type="Pfam" id="PF02897">
    <property type="entry name" value="Peptidase_S9_N"/>
    <property type="match status" value="1"/>
</dbReference>
<dbReference type="InterPro" id="IPR029058">
    <property type="entry name" value="AB_hydrolase_fold"/>
</dbReference>
<dbReference type="EC" id="3.4.21.26" evidence="3"/>
<feature type="domain" description="Peptidase S9 prolyl oligopeptidase catalytic" evidence="8">
    <location>
        <begin position="503"/>
        <end position="714"/>
    </location>
</feature>
<feature type="signal peptide" evidence="7">
    <location>
        <begin position="1"/>
        <end position="19"/>
    </location>
</feature>
<feature type="domain" description="Peptidase S9A N-terminal" evidence="9">
    <location>
        <begin position="46"/>
        <end position="445"/>
    </location>
</feature>
<evidence type="ECO:0000256" key="6">
    <source>
        <dbReference type="ARBA" id="ARBA00022825"/>
    </source>
</evidence>
<dbReference type="SUPFAM" id="SSF53474">
    <property type="entry name" value="alpha/beta-Hydrolases"/>
    <property type="match status" value="1"/>
</dbReference>
<dbReference type="InterPro" id="IPR002471">
    <property type="entry name" value="Pept_S9_AS"/>
</dbReference>
<comment type="caution">
    <text evidence="10">The sequence shown here is derived from an EMBL/GenBank/DDBJ whole genome shotgun (WGS) entry which is preliminary data.</text>
</comment>
<keyword evidence="11" id="KW-1185">Reference proteome</keyword>
<name>A0ABT7CST2_9BACT</name>
<dbReference type="Pfam" id="PF00326">
    <property type="entry name" value="Peptidase_S9"/>
    <property type="match status" value="1"/>
</dbReference>
<evidence type="ECO:0000259" key="9">
    <source>
        <dbReference type="Pfam" id="PF02897"/>
    </source>
</evidence>
<dbReference type="InterPro" id="IPR002470">
    <property type="entry name" value="Peptidase_S9A"/>
</dbReference>
<feature type="chain" id="PRO_5045054577" description="prolyl oligopeptidase" evidence="7">
    <location>
        <begin position="20"/>
        <end position="721"/>
    </location>
</feature>
<dbReference type="InterPro" id="IPR001375">
    <property type="entry name" value="Peptidase_S9_cat"/>
</dbReference>
<dbReference type="SUPFAM" id="SSF50993">
    <property type="entry name" value="Peptidase/esterase 'gauge' domain"/>
    <property type="match status" value="1"/>
</dbReference>
<dbReference type="InterPro" id="IPR023302">
    <property type="entry name" value="Pept_S9A_N"/>
</dbReference>
<evidence type="ECO:0000256" key="7">
    <source>
        <dbReference type="SAM" id="SignalP"/>
    </source>
</evidence>
<comment type="catalytic activity">
    <reaction evidence="1">
        <text>Hydrolysis of Pro-|-Xaa &gt;&gt; Ala-|-Xaa in oligopeptides.</text>
        <dbReference type="EC" id="3.4.21.26"/>
    </reaction>
</comment>
<evidence type="ECO:0000313" key="10">
    <source>
        <dbReference type="EMBL" id="MDJ1496799.1"/>
    </source>
</evidence>
<dbReference type="Gene3D" id="3.40.50.1820">
    <property type="entry name" value="alpha/beta hydrolase"/>
    <property type="match status" value="1"/>
</dbReference>
<dbReference type="PANTHER" id="PTHR42881:SF2">
    <property type="entry name" value="PROLYL ENDOPEPTIDASE"/>
    <property type="match status" value="1"/>
</dbReference>
<evidence type="ECO:0000256" key="4">
    <source>
        <dbReference type="ARBA" id="ARBA00022670"/>
    </source>
</evidence>
<evidence type="ECO:0000256" key="5">
    <source>
        <dbReference type="ARBA" id="ARBA00022801"/>
    </source>
</evidence>
<dbReference type="Proteomes" id="UP001228581">
    <property type="component" value="Unassembled WGS sequence"/>
</dbReference>
<dbReference type="InterPro" id="IPR051167">
    <property type="entry name" value="Prolyl_oligopep/macrocyclase"/>
</dbReference>
<dbReference type="PROSITE" id="PS00708">
    <property type="entry name" value="PRO_ENDOPEP_SER"/>
    <property type="match status" value="1"/>
</dbReference>
<gene>
    <name evidence="10" type="ORF">QNI19_27945</name>
</gene>
<evidence type="ECO:0000256" key="3">
    <source>
        <dbReference type="ARBA" id="ARBA00011897"/>
    </source>
</evidence>
<comment type="similarity">
    <text evidence="2">Belongs to the peptidase S9A family.</text>
</comment>
<dbReference type="PRINTS" id="PR00862">
    <property type="entry name" value="PROLIGOPTASE"/>
</dbReference>
<keyword evidence="5" id="KW-0378">Hydrolase</keyword>
<keyword evidence="4" id="KW-0645">Protease</keyword>
<sequence>MKRLFLTLAMLSTIFAAYSQQKKPIAKKTKKTPVTTPVSSDKLQYPKTQKIEHTDTYHGTTVADPYRWLENDTAKAVKDWVTAENKVTFSYLDKIPYRKDFQKAIEKVYNYPKYSAPFRKGEWFYFYKNDGLQNQSVLYRQQGLTGVPEMVIDPNKLSPDGTTRLSAFSLSKDGNYAGIGLSKGGSDWQEYYVMDTKTKQNLSDKLEWVKVSGMAWQGNGFYYSRYPKPEGSELAAKNENHQVWFHQVGTAQSADKLVFEDKNNLQRFHTVQTTEDEKFVILTISDRSKGLDGNAVYYMDDFKGRFEPMIQEITNNSYGVIDNDGKELIVLTNDGAPNYKIVRFNTETSAWKTIITEKSAVLTNATIAGGKLFVSYLQDVTSHVYVYDLMGNLENEIQLPGPGTASGFGGDKDDTFVFYTFTSFTYPPTIYKYDIATKKSEVFRKPEIQFNPEDYETKQVFYPSKDNTKIPMFITYKKGMKLDGNNVTLLYGYGGFNVTLNPSFSPFLIPFLDQGGVYAQANLRGGGEYGEKWHEQGMKLKKQNVFDDFISAGEYLISEKYTSKEKLAIRGGSNGGLLVGAVINQRPDLFKVAIPQVGVMDMLRFHKFTIGWNWIADYGSADNAEEFKVLYGYSPIHNIKEAAYPATLITTADHDDRVVPAHSFKYAATLQEKQKGTAPVLIRVDVNSGHGASNTQKNIETTADIYSFIFYNMNVKPVFPQ</sequence>
<dbReference type="PANTHER" id="PTHR42881">
    <property type="entry name" value="PROLYL ENDOPEPTIDASE"/>
    <property type="match status" value="1"/>
</dbReference>
<organism evidence="10 11">
    <name type="scientific">Xanthocytophaga flava</name>
    <dbReference type="NCBI Taxonomy" id="3048013"/>
    <lineage>
        <taxon>Bacteria</taxon>
        <taxon>Pseudomonadati</taxon>
        <taxon>Bacteroidota</taxon>
        <taxon>Cytophagia</taxon>
        <taxon>Cytophagales</taxon>
        <taxon>Rhodocytophagaceae</taxon>
        <taxon>Xanthocytophaga</taxon>
    </lineage>
</organism>
<evidence type="ECO:0000259" key="8">
    <source>
        <dbReference type="Pfam" id="PF00326"/>
    </source>
</evidence>
<evidence type="ECO:0000313" key="11">
    <source>
        <dbReference type="Proteomes" id="UP001228581"/>
    </source>
</evidence>
<accession>A0ABT7CST2</accession>
<dbReference type="Gene3D" id="2.130.10.120">
    <property type="entry name" value="Prolyl oligopeptidase, N-terminal domain"/>
    <property type="match status" value="1"/>
</dbReference>
<proteinExistence type="inferred from homology"/>
<dbReference type="EMBL" id="JASJOT010000025">
    <property type="protein sequence ID" value="MDJ1496799.1"/>
    <property type="molecule type" value="Genomic_DNA"/>
</dbReference>
<keyword evidence="7" id="KW-0732">Signal</keyword>